<evidence type="ECO:0000259" key="2">
    <source>
        <dbReference type="Pfam" id="PF13649"/>
    </source>
</evidence>
<feature type="signal peptide" evidence="1">
    <location>
        <begin position="1"/>
        <end position="26"/>
    </location>
</feature>
<dbReference type="GO" id="GO:0032259">
    <property type="term" value="P:methylation"/>
    <property type="evidence" value="ECO:0007669"/>
    <property type="project" value="UniProtKB-KW"/>
</dbReference>
<protein>
    <submittedName>
        <fullName evidence="3">Methyltransferase domain-containing protein</fullName>
    </submittedName>
</protein>
<proteinExistence type="predicted"/>
<accession>A0ABN1F262</accession>
<feature type="domain" description="Methyltransferase" evidence="2">
    <location>
        <begin position="86"/>
        <end position="181"/>
    </location>
</feature>
<dbReference type="InterPro" id="IPR041698">
    <property type="entry name" value="Methyltransf_25"/>
</dbReference>
<dbReference type="RefSeq" id="WP_343894954.1">
    <property type="nucleotide sequence ID" value="NZ_BAAAFZ010000021.1"/>
</dbReference>
<evidence type="ECO:0000313" key="4">
    <source>
        <dbReference type="Proteomes" id="UP001501588"/>
    </source>
</evidence>
<evidence type="ECO:0000256" key="1">
    <source>
        <dbReference type="SAM" id="SignalP"/>
    </source>
</evidence>
<dbReference type="Proteomes" id="UP001501588">
    <property type="component" value="Unassembled WGS sequence"/>
</dbReference>
<dbReference type="Pfam" id="PF13649">
    <property type="entry name" value="Methyltransf_25"/>
    <property type="match status" value="1"/>
</dbReference>
<dbReference type="CDD" id="cd02440">
    <property type="entry name" value="AdoMet_MTases"/>
    <property type="match status" value="1"/>
</dbReference>
<dbReference type="EMBL" id="BAAAFZ010000021">
    <property type="protein sequence ID" value="GAA0580419.1"/>
    <property type="molecule type" value="Genomic_DNA"/>
</dbReference>
<evidence type="ECO:0000313" key="3">
    <source>
        <dbReference type="EMBL" id="GAA0580419.1"/>
    </source>
</evidence>
<dbReference type="Gene3D" id="3.40.50.150">
    <property type="entry name" value="Vaccinia Virus protein VP39"/>
    <property type="match status" value="1"/>
</dbReference>
<sequence length="248" mass="26702">MRTAVSRVLLAGVAAVALAVSAWSAAAPEPVAPAPPGLAAERFPKPERPVAGIVSDQWASEDSRERAGEAAKVMDLLAIRPGMAAADIGAGAGYYVGRLSRRVGPEGRVFAQDIERKYLDRLRQRVARERLSNVSLVLGEPHDPRLPPRSVDVALLVHMYHEIAQPFGLLANLATAMRPGGRVAILDVDGPVRAHGTPRALLVCELAAVGYREAAWHWIEGRSVYLAVFEPPAEPPEPERIRPCGDTR</sequence>
<organism evidence="3 4">
    <name type="scientific">Craurococcus roseus</name>
    <dbReference type="NCBI Taxonomy" id="77585"/>
    <lineage>
        <taxon>Bacteria</taxon>
        <taxon>Pseudomonadati</taxon>
        <taxon>Pseudomonadota</taxon>
        <taxon>Alphaproteobacteria</taxon>
        <taxon>Acetobacterales</taxon>
        <taxon>Acetobacteraceae</taxon>
        <taxon>Craurococcus</taxon>
    </lineage>
</organism>
<keyword evidence="4" id="KW-1185">Reference proteome</keyword>
<reference evidence="3 4" key="1">
    <citation type="journal article" date="2019" name="Int. J. Syst. Evol. Microbiol.">
        <title>The Global Catalogue of Microorganisms (GCM) 10K type strain sequencing project: providing services to taxonomists for standard genome sequencing and annotation.</title>
        <authorList>
            <consortium name="The Broad Institute Genomics Platform"/>
            <consortium name="The Broad Institute Genome Sequencing Center for Infectious Disease"/>
            <person name="Wu L."/>
            <person name="Ma J."/>
        </authorList>
    </citation>
    <scope>NUCLEOTIDE SEQUENCE [LARGE SCALE GENOMIC DNA]</scope>
    <source>
        <strain evidence="3 4">JCM 9933</strain>
    </source>
</reference>
<dbReference type="SUPFAM" id="SSF53335">
    <property type="entry name" value="S-adenosyl-L-methionine-dependent methyltransferases"/>
    <property type="match status" value="1"/>
</dbReference>
<comment type="caution">
    <text evidence="3">The sequence shown here is derived from an EMBL/GenBank/DDBJ whole genome shotgun (WGS) entry which is preliminary data.</text>
</comment>
<feature type="chain" id="PRO_5047434642" evidence="1">
    <location>
        <begin position="27"/>
        <end position="248"/>
    </location>
</feature>
<gene>
    <name evidence="3" type="ORF">GCM10009416_18500</name>
</gene>
<name>A0ABN1F262_9PROT</name>
<dbReference type="InterPro" id="IPR029063">
    <property type="entry name" value="SAM-dependent_MTases_sf"/>
</dbReference>
<keyword evidence="1" id="KW-0732">Signal</keyword>
<keyword evidence="3" id="KW-0808">Transferase</keyword>
<keyword evidence="3" id="KW-0489">Methyltransferase</keyword>
<dbReference type="GO" id="GO:0008168">
    <property type="term" value="F:methyltransferase activity"/>
    <property type="evidence" value="ECO:0007669"/>
    <property type="project" value="UniProtKB-KW"/>
</dbReference>